<evidence type="ECO:0000256" key="1">
    <source>
        <dbReference type="SAM" id="Phobius"/>
    </source>
</evidence>
<organism evidence="3">
    <name type="scientific">viral metagenome</name>
    <dbReference type="NCBI Taxonomy" id="1070528"/>
    <lineage>
        <taxon>unclassified sequences</taxon>
        <taxon>metagenomes</taxon>
        <taxon>organismal metagenomes</taxon>
    </lineage>
</organism>
<dbReference type="Pfam" id="PF01755">
    <property type="entry name" value="Glyco_transf_25"/>
    <property type="match status" value="1"/>
</dbReference>
<sequence>MSYLNNIVDKVYVINLDKDKERLESITNQLTEQNIVFERFSAIDGSKIQNNSQFTEFCNNFCTNGTKGCALSHRSLHESIINNNYESICIFEDDVIFNKDFNDHLQLLFGSIPSDYDIVYLGNHFYCGDTSTYNQFTTKLFNVKTSEYSTGVLKVAGCGGFHGYIISKQGAQKILNSKTNFHIDIDIMQLNLNAYAFHPVLVESGDNKSNLSSDFPPLLSSFISKIPVTNQNNHKSLNFIFSENLIQIGSLQINAFMVAILIIGLLFPINYYYIVYIWLLIEFLCSFDTTNTIIYFNLISVPFVIKYILLRSR</sequence>
<name>A0A6C0D8Z2_9ZZZZ</name>
<dbReference type="CDD" id="cd06532">
    <property type="entry name" value="Glyco_transf_25"/>
    <property type="match status" value="1"/>
</dbReference>
<feature type="transmembrane region" description="Helical" evidence="1">
    <location>
        <begin position="293"/>
        <end position="310"/>
    </location>
</feature>
<dbReference type="InterPro" id="IPR002654">
    <property type="entry name" value="Glyco_trans_25"/>
</dbReference>
<protein>
    <recommendedName>
        <fullName evidence="2">Glycosyl transferase family 25 domain-containing protein</fullName>
    </recommendedName>
</protein>
<dbReference type="AlphaFoldDB" id="A0A6C0D8Z2"/>
<evidence type="ECO:0000259" key="2">
    <source>
        <dbReference type="Pfam" id="PF01755"/>
    </source>
</evidence>
<keyword evidence="1" id="KW-1133">Transmembrane helix</keyword>
<reference evidence="3" key="1">
    <citation type="journal article" date="2020" name="Nature">
        <title>Giant virus diversity and host interactions through global metagenomics.</title>
        <authorList>
            <person name="Schulz F."/>
            <person name="Roux S."/>
            <person name="Paez-Espino D."/>
            <person name="Jungbluth S."/>
            <person name="Walsh D.A."/>
            <person name="Denef V.J."/>
            <person name="McMahon K.D."/>
            <person name="Konstantinidis K.T."/>
            <person name="Eloe-Fadrosh E.A."/>
            <person name="Kyrpides N.C."/>
            <person name="Woyke T."/>
        </authorList>
    </citation>
    <scope>NUCLEOTIDE SEQUENCE</scope>
    <source>
        <strain evidence="3">GVMAG-M-3300023174-129</strain>
    </source>
</reference>
<feature type="transmembrane region" description="Helical" evidence="1">
    <location>
        <begin position="255"/>
        <end position="281"/>
    </location>
</feature>
<dbReference type="EMBL" id="MN739541">
    <property type="protein sequence ID" value="QHT12135.1"/>
    <property type="molecule type" value="Genomic_DNA"/>
</dbReference>
<evidence type="ECO:0000313" key="3">
    <source>
        <dbReference type="EMBL" id="QHT12135.1"/>
    </source>
</evidence>
<keyword evidence="1" id="KW-0472">Membrane</keyword>
<keyword evidence="1" id="KW-0812">Transmembrane</keyword>
<feature type="domain" description="Glycosyl transferase family 25" evidence="2">
    <location>
        <begin position="10"/>
        <end position="187"/>
    </location>
</feature>
<proteinExistence type="predicted"/>
<accession>A0A6C0D8Z2</accession>